<proteinExistence type="predicted"/>
<gene>
    <name evidence="1" type="ORF">EK398_19895</name>
</gene>
<evidence type="ECO:0000313" key="2">
    <source>
        <dbReference type="Proteomes" id="UP000288388"/>
    </source>
</evidence>
<evidence type="ECO:0000313" key="1">
    <source>
        <dbReference type="EMBL" id="RVU92751.1"/>
    </source>
</evidence>
<protein>
    <submittedName>
        <fullName evidence="1">Uncharacterized protein</fullName>
    </submittedName>
</protein>
<dbReference type="EMBL" id="RYZS01000002">
    <property type="protein sequence ID" value="RVU92751.1"/>
    <property type="molecule type" value="Genomic_DNA"/>
</dbReference>
<dbReference type="RefSeq" id="WP_049219839.1">
    <property type="nucleotide sequence ID" value="NZ_JAQCOW010000019.1"/>
</dbReference>
<name>A0A2N8PUF9_ENTAV</name>
<dbReference type="AlphaFoldDB" id="A0A2N8PUF9"/>
<comment type="caution">
    <text evidence="1">The sequence shown here is derived from an EMBL/GenBank/DDBJ whole genome shotgun (WGS) entry which is preliminary data.</text>
</comment>
<accession>A0A2N8PUF9</accession>
<dbReference type="Proteomes" id="UP000288388">
    <property type="component" value="Unassembled WGS sequence"/>
</dbReference>
<sequence length="146" mass="17270">MVRETSRIKQLNHKVLRSLQNLTKKRKQLLFCLLILCVFCLFGFLNAYAVNNSTWLEGTWSNQSVKYSIKAKSNDHRCWNIRQNGYILMKDAKITANSSKRNIILTREDSQTEYHIVKLEKDRLELQLQIFNNQKKIKAIKLKKVK</sequence>
<reference evidence="1 2" key="1">
    <citation type="submission" date="2018-12" db="EMBL/GenBank/DDBJ databases">
        <title>A novel vanA-carrying plasmid in a clinical isolate of Enterococcus avium.</title>
        <authorList>
            <person name="Bernasconi O.J."/>
            <person name="Luzzaro F."/>
            <person name="Endimiani A."/>
        </authorList>
    </citation>
    <scope>NUCLEOTIDE SEQUENCE [LARGE SCALE GENOMIC DNA]</scope>
    <source>
        <strain evidence="1 2">LC0559/18</strain>
    </source>
</reference>
<organism evidence="1 2">
    <name type="scientific">Enterococcus avium</name>
    <name type="common">Streptococcus avium</name>
    <dbReference type="NCBI Taxonomy" id="33945"/>
    <lineage>
        <taxon>Bacteria</taxon>
        <taxon>Bacillati</taxon>
        <taxon>Bacillota</taxon>
        <taxon>Bacilli</taxon>
        <taxon>Lactobacillales</taxon>
        <taxon>Enterococcaceae</taxon>
        <taxon>Enterococcus</taxon>
    </lineage>
</organism>